<dbReference type="InterPro" id="IPR027417">
    <property type="entry name" value="P-loop_NTPase"/>
</dbReference>
<organism evidence="2 3">
    <name type="scientific">Helicobacter saguini</name>
    <dbReference type="NCBI Taxonomy" id="1548018"/>
    <lineage>
        <taxon>Bacteria</taxon>
        <taxon>Pseudomonadati</taxon>
        <taxon>Campylobacterota</taxon>
        <taxon>Epsilonproteobacteria</taxon>
        <taxon>Campylobacterales</taxon>
        <taxon>Helicobacteraceae</taxon>
        <taxon>Helicobacter</taxon>
    </lineage>
</organism>
<reference evidence="2" key="3">
    <citation type="submission" date="2018-04" db="EMBL/GenBank/DDBJ databases">
        <authorList>
            <person name="Sheh A."/>
            <person name="Shen Z."/>
            <person name="Mannion A.J."/>
            <person name="Fox J.G."/>
        </authorList>
    </citation>
    <scope>NUCLEOTIDE SEQUENCE</scope>
    <source>
        <strain evidence="2">MIT 97-6194</strain>
    </source>
</reference>
<reference evidence="2 3" key="1">
    <citation type="journal article" date="2014" name="Genome Announc.">
        <title>Draft genome sequences of eight enterohepatic helicobacter species isolated from both laboratory and wild rodents.</title>
        <authorList>
            <person name="Sheh A."/>
            <person name="Shen Z."/>
            <person name="Fox J.G."/>
        </authorList>
    </citation>
    <scope>NUCLEOTIDE SEQUENCE [LARGE SCALE GENOMIC DNA]</scope>
    <source>
        <strain evidence="2 3">MIT 97-6194</strain>
    </source>
</reference>
<proteinExistence type="predicted"/>
<accession>A0A347VT75</accession>
<dbReference type="SUPFAM" id="SSF52540">
    <property type="entry name" value="P-loop containing nucleoside triphosphate hydrolases"/>
    <property type="match status" value="1"/>
</dbReference>
<evidence type="ECO:0000313" key="2">
    <source>
        <dbReference type="EMBL" id="TLD92935.1"/>
    </source>
</evidence>
<dbReference type="Gene3D" id="3.40.50.300">
    <property type="entry name" value="P-loop containing nucleotide triphosphate hydrolases"/>
    <property type="match status" value="1"/>
</dbReference>
<dbReference type="Proteomes" id="UP000029714">
    <property type="component" value="Unassembled WGS sequence"/>
</dbReference>
<keyword evidence="3" id="KW-1185">Reference proteome</keyword>
<dbReference type="OrthoDB" id="5313717at2"/>
<sequence length="817" mass="94484">MKSKKRKKETQEYEVLSHYLSVKNISADSKDSKLDSKKKQNNRIQIFFNLIYLKPPLNFILESNPFENIKSWIASQNSTDSIESNTQDTKDSKDLQKNKKIKTESEILQESYEALAIILTCNPQNIDTFIKLKTFVKLCEIFYPQAKELSCSHLLILTQCLQASLLYYLDSKSIKPILKHIKTLRESGIITFHDEKCIEASLNAESSQNKAKENTQNLESSDISFINFNTNKTLLKTQLDSIQKAKKILKSTSWASNLVFLSEGELVKTICVVGRKKSGKSTLLATILHDNKKDSKSNERLESIAPICYMHGKDYALAKYLEFSDLKSLQESPLPKVSQMITQLHDNYHNDLKQGEQRVEINKIQEAFYKSDKVQIIEHIDIFSHLNMFKYVNFINTPSLIPLTFRHLQIYHYVIKSNIIFYMINADIFLQNAQAQIDKEAISLARMINKEHIEFVYVIYTQVDKVALTLKRRQNIYLKFKNAIESRLDSNVKKDVLLKKISFHYVASNVAYKIRNGINLQGESGLDIATSGIPTLEKTLFNNIFERPINTFNIKILRSILRLMAKNYSSKDFSKIDSKDVGVELESLKKHLQEALKKLPTKYSSFYSSFTNLRDNLYSQFIQSLNYEIRNKSAFNVRRLKTSTMESLIVGLQGLAEILQENFFNLPDFQVISDILNVKSSNSFMRFAATKEHKEILESLQSEFSHITKQNLFDDSNVIVTEHLSNMLDSILPNSIKKQDIKEDSVIMPIRDSFEYYFLLLERNISMLFNTRIALFEKYITMISHILESVFINYYTANDKTDTETLKGILNELELVN</sequence>
<evidence type="ECO:0000313" key="1">
    <source>
        <dbReference type="EMBL" id="MWV69466.1"/>
    </source>
</evidence>
<protein>
    <submittedName>
        <fullName evidence="2">Uncharacterized protein</fullName>
    </submittedName>
</protein>
<evidence type="ECO:0000313" key="3">
    <source>
        <dbReference type="Proteomes" id="UP000029714"/>
    </source>
</evidence>
<dbReference type="EMBL" id="QBIU01000001">
    <property type="protein sequence ID" value="MWV69466.1"/>
    <property type="molecule type" value="Genomic_DNA"/>
</dbReference>
<dbReference type="RefSeq" id="WP_034573622.1">
    <property type="nucleotide sequence ID" value="NZ_JRMP02000017.1"/>
</dbReference>
<reference evidence="1 4" key="4">
    <citation type="submission" date="2019-12" db="EMBL/GenBank/DDBJ databases">
        <title>Multi-Generational Helicobacter saguini Isolates.</title>
        <authorList>
            <person name="Mannion A."/>
            <person name="Shen Z."/>
            <person name="Fox J.G."/>
        </authorList>
    </citation>
    <scope>NUCLEOTIDE SEQUENCE [LARGE SCALE GENOMIC DNA]</scope>
    <source>
        <strain evidence="1">16-048</strain>
        <strain evidence="4">16-048 (F4)</strain>
    </source>
</reference>
<reference evidence="2 3" key="2">
    <citation type="journal article" date="2016" name="Infect. Immun.">
        <title>Helicobacter saguini, a Novel Helicobacter Isolated from Cotton-Top Tamarins with Ulcerative Colitis, Has Proinflammatory Properties and Induces Typhlocolitis and Dysplasia in Gnotobiotic IL-10-/- Mice.</title>
        <authorList>
            <person name="Shen Z."/>
            <person name="Mannion A."/>
            <person name="Whary M.T."/>
            <person name="Muthupalani S."/>
            <person name="Sheh A."/>
            <person name="Feng Y."/>
            <person name="Gong G."/>
            <person name="Vandamme P."/>
            <person name="Holcombe H.R."/>
            <person name="Paster B.J."/>
            <person name="Fox J.G."/>
        </authorList>
    </citation>
    <scope>NUCLEOTIDE SEQUENCE [LARGE SCALE GENOMIC DNA]</scope>
    <source>
        <strain evidence="2 3">MIT 97-6194</strain>
    </source>
</reference>
<dbReference type="EMBL" id="JRMP02000017">
    <property type="protein sequence ID" value="TLD92935.1"/>
    <property type="molecule type" value="Genomic_DNA"/>
</dbReference>
<dbReference type="Proteomes" id="UP000477070">
    <property type="component" value="Unassembled WGS sequence"/>
</dbReference>
<gene>
    <name evidence="1" type="ORF">DCO61_05445</name>
    <name evidence="2" type="ORF">LS64_009600</name>
</gene>
<evidence type="ECO:0000313" key="4">
    <source>
        <dbReference type="Proteomes" id="UP000477070"/>
    </source>
</evidence>
<name>A0A347VT75_9HELI</name>
<dbReference type="AlphaFoldDB" id="A0A347VT75"/>
<comment type="caution">
    <text evidence="2">The sequence shown here is derived from an EMBL/GenBank/DDBJ whole genome shotgun (WGS) entry which is preliminary data.</text>
</comment>